<evidence type="ECO:0000313" key="2">
    <source>
        <dbReference type="Proteomes" id="UP000298602"/>
    </source>
</evidence>
<proteinExistence type="predicted"/>
<dbReference type="Proteomes" id="UP000298602">
    <property type="component" value="Chromosome"/>
</dbReference>
<dbReference type="Pfam" id="PF05635">
    <property type="entry name" value="23S_rRNA_IVP"/>
    <property type="match status" value="1"/>
</dbReference>
<protein>
    <submittedName>
        <fullName evidence="1">Four helix bundle protein</fullName>
    </submittedName>
</protein>
<sequence length="142" mass="16641">MQDEVLERNKNLNRGFRKLEVWREAIQLYGFEKKVLDSLKKISFKIKDQVLDSVFSISSNIAEGYCRRSIKEYIQFINVALGSCGENYSQFYALLESGEIGRAVFDEFDERHHRIENKLMNLAKALSKKMKTGQDWDSDYKV</sequence>
<evidence type="ECO:0000313" key="1">
    <source>
        <dbReference type="EMBL" id="QCQ20848.1"/>
    </source>
</evidence>
<dbReference type="RefSeq" id="WP_137422818.1">
    <property type="nucleotide sequence ID" value="NZ_CP040098.1"/>
</dbReference>
<accession>A0A4P8KZG1</accession>
<reference evidence="1 2" key="2">
    <citation type="submission" date="2019-05" db="EMBL/GenBank/DDBJ databases">
        <authorList>
            <person name="Suflita J.M."/>
            <person name="Marks C.R."/>
        </authorList>
    </citation>
    <scope>NUCLEOTIDE SEQUENCE [LARGE SCALE GENOMIC DNA]</scope>
    <source>
        <strain evidence="1 2">ALDC</strain>
    </source>
</reference>
<dbReference type="NCBIfam" id="TIGR02436">
    <property type="entry name" value="four helix bundle protein"/>
    <property type="match status" value="1"/>
</dbReference>
<dbReference type="Gene3D" id="1.20.1440.60">
    <property type="entry name" value="23S rRNA-intervening sequence"/>
    <property type="match status" value="1"/>
</dbReference>
<dbReference type="PANTHER" id="PTHR38471">
    <property type="entry name" value="FOUR HELIX BUNDLE PROTEIN"/>
    <property type="match status" value="1"/>
</dbReference>
<name>A0A4P8KZG1_9BACT</name>
<dbReference type="InterPro" id="IPR036583">
    <property type="entry name" value="23S_rRNA_IVS_sf"/>
</dbReference>
<reference evidence="1 2" key="1">
    <citation type="submission" date="2019-05" db="EMBL/GenBank/DDBJ databases">
        <title>The Complete Genome Sequence of the n-alkane-degrading Desulfoglaeba alkanexedens ALDC reveals multiple alkylsuccinate synthase gene clusters.</title>
        <authorList>
            <person name="Callaghan A.V."/>
            <person name="Davidova I.A."/>
            <person name="Duncan K.E."/>
            <person name="Morris B."/>
            <person name="McInerney M.J."/>
        </authorList>
    </citation>
    <scope>NUCLEOTIDE SEQUENCE [LARGE SCALE GENOMIC DNA]</scope>
    <source>
        <strain evidence="1 2">ALDC</strain>
    </source>
</reference>
<dbReference type="SUPFAM" id="SSF158446">
    <property type="entry name" value="IVS-encoded protein-like"/>
    <property type="match status" value="1"/>
</dbReference>
<gene>
    <name evidence="1" type="ORF">FDQ92_00720</name>
</gene>
<dbReference type="PANTHER" id="PTHR38471:SF2">
    <property type="entry name" value="FOUR HELIX BUNDLE PROTEIN"/>
    <property type="match status" value="1"/>
</dbReference>
<dbReference type="KEGG" id="dax:FDQ92_00720"/>
<dbReference type="InterPro" id="IPR012657">
    <property type="entry name" value="23S_rRNA-intervening_sequence"/>
</dbReference>
<organism evidence="1 2">
    <name type="scientific">Desulfoglaeba alkanexedens ALDC</name>
    <dbReference type="NCBI Taxonomy" id="980445"/>
    <lineage>
        <taxon>Bacteria</taxon>
        <taxon>Pseudomonadati</taxon>
        <taxon>Thermodesulfobacteriota</taxon>
        <taxon>Syntrophobacteria</taxon>
        <taxon>Syntrophobacterales</taxon>
        <taxon>Syntrophobacteraceae</taxon>
        <taxon>Desulfoglaeba</taxon>
    </lineage>
</organism>
<dbReference type="EMBL" id="CP040098">
    <property type="protein sequence ID" value="QCQ20848.1"/>
    <property type="molecule type" value="Genomic_DNA"/>
</dbReference>
<dbReference type="OrthoDB" id="9811959at2"/>
<dbReference type="AlphaFoldDB" id="A0A4P8KZG1"/>
<keyword evidence="2" id="KW-1185">Reference proteome</keyword>